<feature type="transmembrane region" description="Helical" evidence="1">
    <location>
        <begin position="367"/>
        <end position="387"/>
    </location>
</feature>
<keyword evidence="3" id="KW-1185">Reference proteome</keyword>
<keyword evidence="2" id="KW-0547">Nucleotide-binding</keyword>
<proteinExistence type="predicted"/>
<keyword evidence="1" id="KW-0472">Membrane</keyword>
<name>A0A434A397_9FLAO</name>
<reference evidence="3" key="1">
    <citation type="journal article" date="2019" name="Syst. Appl. Microbiol.">
        <title>Flavobacterium circumlabens sp. nov. and Flavobacterium cupreum sp. nov., two psychrotrophic species isolated from Antarctic environmental samples.</title>
        <authorList>
            <person name="Kralova S."/>
            <person name="Busse H.-J."/>
            <person name="Svec P."/>
            <person name="Maslanova I."/>
            <person name="Stankova E."/>
            <person name="Bartak M."/>
            <person name="Sedlacek I."/>
        </authorList>
    </citation>
    <scope>NUCLEOTIDE SEQUENCE [LARGE SCALE GENOMIC DNA]</scope>
    <source>
        <strain evidence="3">CCM 8825</strain>
    </source>
</reference>
<gene>
    <name evidence="2" type="ORF">D0817_18280</name>
</gene>
<dbReference type="Gene3D" id="1.25.40.10">
    <property type="entry name" value="Tetratricopeptide repeat domain"/>
    <property type="match status" value="2"/>
</dbReference>
<evidence type="ECO:0000256" key="1">
    <source>
        <dbReference type="SAM" id="Phobius"/>
    </source>
</evidence>
<evidence type="ECO:0000313" key="3">
    <source>
        <dbReference type="Proteomes" id="UP000288102"/>
    </source>
</evidence>
<dbReference type="InterPro" id="IPR011990">
    <property type="entry name" value="TPR-like_helical_dom_sf"/>
</dbReference>
<dbReference type="RefSeq" id="WP_127339767.1">
    <property type="nucleotide sequence ID" value="NZ_QWDM01000013.1"/>
</dbReference>
<comment type="caution">
    <text evidence="2">The sequence shown here is derived from an EMBL/GenBank/DDBJ whole genome shotgun (WGS) entry which is preliminary data.</text>
</comment>
<sequence>MKKNTNSFLKKISSRYFLVKIAIFLLVISSVHSCKRENRIPYKEKDYTTEITKFIDSGDVFFDTNKRDSAFYYFNKALSLTEPTKKPDEYVYSLACMAEMLQLEGDYIKSEYLLTKTMPYLNKTTRPRYKWYVYTVMAKNYHNTYDLKNAVLYHKMALKHTLSILKKNQTLSNIAGVYTDQEKYDEAIKIYLPLVQKNYVDKNNLDFSKRNHAIELNNLGYCYYRTNNPKALQCFNESLKINLQIKDQEGVMFNHRFISLYYLKNNPILATQHAKLAYEISRKDKFPTKSISFLSVLVKCSTGSDLKKYVLEYIHLTDSIKEVRLKAKNQFAQIKYNSKLDKAENLQLKTLQAENELQLERQKNRNIISYIIIFCILVLISFLFFHFRIKGKREKNEAIYNSEIRISEKLKKELSNTIYDTISFAKIEDLEKTENKEQLLNNLEVVYSRTRNISKENSPILTDENYVVVLKEMISGFKTPNVNILLNGLDTIAWNDVDKNKKIILYRVIQELFANMKAHSEATLASITFKINNKILSVNYSDNGVGITKNTFILKNGLQNVESRIKTINGTINFGTYSPSGFKLSFTFSI</sequence>
<dbReference type="OrthoDB" id="943406at2"/>
<dbReference type="SUPFAM" id="SSF48452">
    <property type="entry name" value="TPR-like"/>
    <property type="match status" value="2"/>
</dbReference>
<dbReference type="EMBL" id="QWDM01000013">
    <property type="protein sequence ID" value="RUT68861.1"/>
    <property type="molecule type" value="Genomic_DNA"/>
</dbReference>
<organism evidence="2 3">
    <name type="scientific">Flavobacterium cupreum</name>
    <dbReference type="NCBI Taxonomy" id="2133766"/>
    <lineage>
        <taxon>Bacteria</taxon>
        <taxon>Pseudomonadati</taxon>
        <taxon>Bacteroidota</taxon>
        <taxon>Flavobacteriia</taxon>
        <taxon>Flavobacteriales</taxon>
        <taxon>Flavobacteriaceae</taxon>
        <taxon>Flavobacterium</taxon>
    </lineage>
</organism>
<dbReference type="InterPro" id="IPR036890">
    <property type="entry name" value="HATPase_C_sf"/>
</dbReference>
<dbReference type="Proteomes" id="UP000288102">
    <property type="component" value="Unassembled WGS sequence"/>
</dbReference>
<keyword evidence="1" id="KW-1133">Transmembrane helix</keyword>
<accession>A0A434A397</accession>
<keyword evidence="1" id="KW-0812">Transmembrane</keyword>
<evidence type="ECO:0000313" key="2">
    <source>
        <dbReference type="EMBL" id="RUT68861.1"/>
    </source>
</evidence>
<dbReference type="SUPFAM" id="SSF55874">
    <property type="entry name" value="ATPase domain of HSP90 chaperone/DNA topoisomerase II/histidine kinase"/>
    <property type="match status" value="1"/>
</dbReference>
<dbReference type="AlphaFoldDB" id="A0A434A397"/>
<keyword evidence="2" id="KW-0067">ATP-binding</keyword>
<dbReference type="GO" id="GO:0005524">
    <property type="term" value="F:ATP binding"/>
    <property type="evidence" value="ECO:0007669"/>
    <property type="project" value="UniProtKB-KW"/>
</dbReference>
<protein>
    <submittedName>
        <fullName evidence="2">ATP-binding protein</fullName>
    </submittedName>
</protein>
<dbReference type="Gene3D" id="3.30.565.10">
    <property type="entry name" value="Histidine kinase-like ATPase, C-terminal domain"/>
    <property type="match status" value="1"/>
</dbReference>